<dbReference type="Pfam" id="PF00196">
    <property type="entry name" value="GerE"/>
    <property type="match status" value="1"/>
</dbReference>
<dbReference type="InterPro" id="IPR036388">
    <property type="entry name" value="WH-like_DNA-bd_sf"/>
</dbReference>
<evidence type="ECO:0000256" key="2">
    <source>
        <dbReference type="ARBA" id="ARBA00022840"/>
    </source>
</evidence>
<dbReference type="InterPro" id="IPR000792">
    <property type="entry name" value="Tscrpt_reg_LuxR_C"/>
</dbReference>
<dbReference type="GO" id="GO:0003677">
    <property type="term" value="F:DNA binding"/>
    <property type="evidence" value="ECO:0007669"/>
    <property type="project" value="InterPro"/>
</dbReference>
<dbReference type="InterPro" id="IPR016032">
    <property type="entry name" value="Sig_transdc_resp-reg_C-effctor"/>
</dbReference>
<dbReference type="PRINTS" id="PR00038">
    <property type="entry name" value="HTHLUXR"/>
</dbReference>
<dbReference type="EMBL" id="SPAZ01000117">
    <property type="protein sequence ID" value="TQE35110.1"/>
    <property type="molecule type" value="Genomic_DNA"/>
</dbReference>
<dbReference type="SUPFAM" id="SSF46894">
    <property type="entry name" value="C-terminal effector domain of the bipartite response regulators"/>
    <property type="match status" value="1"/>
</dbReference>
<keyword evidence="2" id="KW-0067">ATP-binding</keyword>
<keyword evidence="1" id="KW-0547">Nucleotide-binding</keyword>
<dbReference type="InterPro" id="IPR027417">
    <property type="entry name" value="P-loop_NTPase"/>
</dbReference>
<dbReference type="Proteomes" id="UP000318720">
    <property type="component" value="Unassembled WGS sequence"/>
</dbReference>
<name>A0AAE8W305_9ACTN</name>
<comment type="caution">
    <text evidence="4">The sequence shown here is derived from an EMBL/GenBank/DDBJ whole genome shotgun (WGS) entry which is preliminary data.</text>
</comment>
<dbReference type="InterPro" id="IPR041664">
    <property type="entry name" value="AAA_16"/>
</dbReference>
<evidence type="ECO:0000259" key="3">
    <source>
        <dbReference type="PROSITE" id="PS50043"/>
    </source>
</evidence>
<dbReference type="GO" id="GO:0004016">
    <property type="term" value="F:adenylate cyclase activity"/>
    <property type="evidence" value="ECO:0007669"/>
    <property type="project" value="TreeGrafter"/>
</dbReference>
<dbReference type="PROSITE" id="PS50043">
    <property type="entry name" value="HTH_LUXR_2"/>
    <property type="match status" value="1"/>
</dbReference>
<organism evidence="4 5">
    <name type="scientific">Streptomyces ipomoeae</name>
    <dbReference type="NCBI Taxonomy" id="103232"/>
    <lineage>
        <taxon>Bacteria</taxon>
        <taxon>Bacillati</taxon>
        <taxon>Actinomycetota</taxon>
        <taxon>Actinomycetes</taxon>
        <taxon>Kitasatosporales</taxon>
        <taxon>Streptomycetaceae</taxon>
        <taxon>Streptomyces</taxon>
    </lineage>
</organism>
<reference evidence="4 5" key="1">
    <citation type="submission" date="2019-03" db="EMBL/GenBank/DDBJ databases">
        <title>Comparative genomic analyses of the sweetpotato soil rot pathogen, Streptomyces ipomoeae.</title>
        <authorList>
            <person name="Ruschel Soares N."/>
            <person name="Badger J.H."/>
            <person name="Huguet-Tapia J.C."/>
            <person name="Clark C.A."/>
            <person name="Pettis G.S."/>
        </authorList>
    </citation>
    <scope>NUCLEOTIDE SEQUENCE [LARGE SCALE GENOMIC DNA]</scope>
    <source>
        <strain evidence="4 5">88-35</strain>
    </source>
</reference>
<evidence type="ECO:0000313" key="5">
    <source>
        <dbReference type="Proteomes" id="UP000318720"/>
    </source>
</evidence>
<dbReference type="GO" id="GO:0005737">
    <property type="term" value="C:cytoplasm"/>
    <property type="evidence" value="ECO:0007669"/>
    <property type="project" value="TreeGrafter"/>
</dbReference>
<dbReference type="SMART" id="SM00421">
    <property type="entry name" value="HTH_LUXR"/>
    <property type="match status" value="1"/>
</dbReference>
<evidence type="ECO:0000256" key="1">
    <source>
        <dbReference type="ARBA" id="ARBA00022741"/>
    </source>
</evidence>
<dbReference type="PANTHER" id="PTHR16305:SF35">
    <property type="entry name" value="TRANSCRIPTIONAL ACTIVATOR DOMAIN"/>
    <property type="match status" value="1"/>
</dbReference>
<dbReference type="PANTHER" id="PTHR16305">
    <property type="entry name" value="TESTICULAR SOLUBLE ADENYLYL CYCLASE"/>
    <property type="match status" value="1"/>
</dbReference>
<accession>A0AAE8W305</accession>
<evidence type="ECO:0000313" key="4">
    <source>
        <dbReference type="EMBL" id="TQE35110.1"/>
    </source>
</evidence>
<dbReference type="CDD" id="cd06170">
    <property type="entry name" value="LuxR_C_like"/>
    <property type="match status" value="1"/>
</dbReference>
<protein>
    <submittedName>
        <fullName evidence="4">LuxR family transcriptional regulator</fullName>
    </submittedName>
</protein>
<dbReference type="Pfam" id="PF13191">
    <property type="entry name" value="AAA_16"/>
    <property type="match status" value="1"/>
</dbReference>
<gene>
    <name evidence="4" type="ORF">Sipo8835_13905</name>
</gene>
<dbReference type="GO" id="GO:0006355">
    <property type="term" value="P:regulation of DNA-templated transcription"/>
    <property type="evidence" value="ECO:0007669"/>
    <property type="project" value="InterPro"/>
</dbReference>
<dbReference type="SUPFAM" id="SSF52540">
    <property type="entry name" value="P-loop containing nucleoside triphosphate hydrolases"/>
    <property type="match status" value="1"/>
</dbReference>
<proteinExistence type="predicted"/>
<feature type="domain" description="HTH luxR-type" evidence="3">
    <location>
        <begin position="901"/>
        <end position="966"/>
    </location>
</feature>
<dbReference type="AlphaFoldDB" id="A0AAE8W305"/>
<dbReference type="GO" id="GO:0005524">
    <property type="term" value="F:ATP binding"/>
    <property type="evidence" value="ECO:0007669"/>
    <property type="project" value="UniProtKB-KW"/>
</dbReference>
<sequence>MTCCGRASVHSRSLLTALQRNTLKVFRQPVPSPRIGDSQPPVRGRDAELALLDERFAELARGRGGIVCVEGAPGSGKSRLLVEAWGRAMRRELRVFQGGADPDGQFVPLGPLLDGLLTDSGTLFDVDRLRDLASASEQRFWLLQELQDRLEQAALDMPLVIALDDVQWLDDVTLLALRTLTARLSSHAILWLLAVRTNAAAPGVRATLDRLGQLGALRLELGPLTAEAVAEITEDVLGARPDAGTLKAAGRAEGVPLLLVELLRSMREEHSVVVEGDIARLAGDEVPARFQASVRLALDRLTPATREVVQTASAVGRTVTIGLLAELLGRPTASLIAPVQEALDAHLFVERDERLLFRHDLFREAVESSIPVAVHRALRRHAAEVLLARGAPVTEAAALLVDTAEAGDQRAVELLRAAAAELSASAPASAEQLSRRALELTAETAPEHPAIVAETMLLLWQTGQAGQARALAAAVLPGSMRPEAEARLRLGLARVSSQFDFTEAAEQARIGAALPDISEGVRAQLLALRCLNLSMIGDFEATSRAVAEALAAAAEGDDDAARATAIAVDSVVRFYRMEWQRAFELADEASSLADDIGFLHSLWVPEALWQAFLFNAEGRTDRALAESAAGIRETQKQGQAAAMGLWMSNRSRVLFDAGHLDDARAEAEATTALADEMGMGNFAEATALYTLLRVALHTNDREAVTTYAAQAERMVGDPAVLVRNVGSWLLALVADDVGAPDRAMELLDESFSTFALDGPSLASPDDPADMVVFVRMALRAGAAERAAAAVSLAERRADRNPGFPVLAAAAAHARGLLDNDLGQLLRAVELYDGIPRLLPRAAALEDAGIRLATRSAADAVPRLDRALDLYTEAGAERDAARVRCRLRAMGAPRRRTSAQRTSAVWPELTESEVAVIRLVSQGLTNRATAQRLGLSPHTVSSHLRRAFIKLDITSRVELAEIAAARRHGE</sequence>
<dbReference type="Gene3D" id="1.10.10.10">
    <property type="entry name" value="Winged helix-like DNA-binding domain superfamily/Winged helix DNA-binding domain"/>
    <property type="match status" value="1"/>
</dbReference>